<protein>
    <submittedName>
        <fullName evidence="2">S26 family signal peptidase</fullName>
    </submittedName>
</protein>
<dbReference type="Proteomes" id="UP001524502">
    <property type="component" value="Unassembled WGS sequence"/>
</dbReference>
<keyword evidence="3" id="KW-1185">Reference proteome</keyword>
<proteinExistence type="predicted"/>
<dbReference type="RefSeq" id="WP_256131241.1">
    <property type="nucleotide sequence ID" value="NZ_JANFXK010000004.1"/>
</dbReference>
<accession>A0ABT1RLJ3</accession>
<evidence type="ECO:0000313" key="3">
    <source>
        <dbReference type="Proteomes" id="UP001524502"/>
    </source>
</evidence>
<organism evidence="2 3">
    <name type="scientific">Anaerovorax odorimutans</name>
    <dbReference type="NCBI Taxonomy" id="109327"/>
    <lineage>
        <taxon>Bacteria</taxon>
        <taxon>Bacillati</taxon>
        <taxon>Bacillota</taxon>
        <taxon>Clostridia</taxon>
        <taxon>Peptostreptococcales</taxon>
        <taxon>Anaerovoracaceae</taxon>
        <taxon>Anaerovorax</taxon>
    </lineage>
</organism>
<comment type="caution">
    <text evidence="2">The sequence shown here is derived from an EMBL/GenBank/DDBJ whole genome shotgun (WGS) entry which is preliminary data.</text>
</comment>
<evidence type="ECO:0000313" key="2">
    <source>
        <dbReference type="EMBL" id="MCQ4636052.1"/>
    </source>
</evidence>
<name>A0ABT1RLJ3_9FIRM</name>
<dbReference type="EMBL" id="JANFXK010000004">
    <property type="protein sequence ID" value="MCQ4636052.1"/>
    <property type="molecule type" value="Genomic_DNA"/>
</dbReference>
<dbReference type="InterPro" id="IPR036286">
    <property type="entry name" value="LexA/Signal_pep-like_sf"/>
</dbReference>
<gene>
    <name evidence="2" type="ORF">NE619_04880</name>
</gene>
<feature type="transmembrane region" description="Helical" evidence="1">
    <location>
        <begin position="137"/>
        <end position="163"/>
    </location>
</feature>
<sequence>MKTAGKLLLNSIIVLLAAYIVLMQVCPQQIKDAAGYQLYVIRTDSMEPVIPTGSVVLVKNLKEGREPELNTIVTFRADRLGEQAVFTHYLRAKEKGKNGETRYRTQGASAERYDDYETYRSDLVGTYVQHIPYIGRYILFLHSPFAIMELQMILIIAIINKLLRDKWDREERMEKKKQAKAARLSKPACV</sequence>
<evidence type="ECO:0000256" key="1">
    <source>
        <dbReference type="SAM" id="Phobius"/>
    </source>
</evidence>
<reference evidence="2 3" key="1">
    <citation type="submission" date="2022-06" db="EMBL/GenBank/DDBJ databases">
        <title>Isolation of gut microbiota from human fecal samples.</title>
        <authorList>
            <person name="Pamer E.G."/>
            <person name="Barat B."/>
            <person name="Waligurski E."/>
            <person name="Medina S."/>
            <person name="Paddock L."/>
            <person name="Mostad J."/>
        </authorList>
    </citation>
    <scope>NUCLEOTIDE SEQUENCE [LARGE SCALE GENOMIC DNA]</scope>
    <source>
        <strain evidence="2 3">SL.3.17</strain>
    </source>
</reference>
<keyword evidence="1" id="KW-0472">Membrane</keyword>
<keyword evidence="1" id="KW-0812">Transmembrane</keyword>
<keyword evidence="1" id="KW-1133">Transmembrane helix</keyword>
<dbReference type="InterPro" id="IPR019533">
    <property type="entry name" value="Peptidase_S26"/>
</dbReference>
<dbReference type="SUPFAM" id="SSF51306">
    <property type="entry name" value="LexA/Signal peptidase"/>
    <property type="match status" value="1"/>
</dbReference>
<dbReference type="CDD" id="cd06530">
    <property type="entry name" value="S26_SPase_I"/>
    <property type="match status" value="1"/>
</dbReference>